<dbReference type="Proteomes" id="UP000321570">
    <property type="component" value="Unassembled WGS sequence"/>
</dbReference>
<evidence type="ECO:0000313" key="3">
    <source>
        <dbReference type="Proteomes" id="UP000321570"/>
    </source>
</evidence>
<name>A0A564YGZ5_HYMDI</name>
<evidence type="ECO:0000256" key="1">
    <source>
        <dbReference type="SAM" id="MobiDB-lite"/>
    </source>
</evidence>
<sequence length="235" mass="25496">MEVWFPFGQSNSGADETNLQHRNAEENPMYKSTSRSSQLWGLVGKEIHEEVPTHASTASNTTPLMSAAAAAMAQSFFNREPIGSTNDHLNSLLNAAAVTNLQHRPNMRTEGFPLPNQSPSSSVASEHSASSPNRNYFSPSAEGYIQGYLHASSSSRIGTPNQLHRPPQIPIGPPPNLPPPPPNQIQPPSNYTVGGNISSPTDLNVRSASIGNINSNMEQIWPWMTVVGTYMSFNF</sequence>
<evidence type="ECO:0000313" key="2">
    <source>
        <dbReference type="EMBL" id="VUZ45978.1"/>
    </source>
</evidence>
<protein>
    <submittedName>
        <fullName evidence="2">Uncharacterized protein</fullName>
    </submittedName>
</protein>
<dbReference type="EMBL" id="CABIJS010000199">
    <property type="protein sequence ID" value="VUZ45978.1"/>
    <property type="molecule type" value="Genomic_DNA"/>
</dbReference>
<keyword evidence="3" id="KW-1185">Reference proteome</keyword>
<feature type="compositionally biased region" description="Low complexity" evidence="1">
    <location>
        <begin position="118"/>
        <end position="132"/>
    </location>
</feature>
<feature type="compositionally biased region" description="Pro residues" evidence="1">
    <location>
        <begin position="167"/>
        <end position="185"/>
    </location>
</feature>
<feature type="region of interest" description="Disordered" evidence="1">
    <location>
        <begin position="106"/>
        <end position="137"/>
    </location>
</feature>
<dbReference type="AlphaFoldDB" id="A0A564YGZ5"/>
<feature type="region of interest" description="Disordered" evidence="1">
    <location>
        <begin position="155"/>
        <end position="198"/>
    </location>
</feature>
<gene>
    <name evidence="2" type="ORF">WMSIL1_LOCUS5823</name>
</gene>
<organism evidence="2 3">
    <name type="scientific">Hymenolepis diminuta</name>
    <name type="common">Rat tapeworm</name>
    <dbReference type="NCBI Taxonomy" id="6216"/>
    <lineage>
        <taxon>Eukaryota</taxon>
        <taxon>Metazoa</taxon>
        <taxon>Spiralia</taxon>
        <taxon>Lophotrochozoa</taxon>
        <taxon>Platyhelminthes</taxon>
        <taxon>Cestoda</taxon>
        <taxon>Eucestoda</taxon>
        <taxon>Cyclophyllidea</taxon>
        <taxon>Hymenolepididae</taxon>
        <taxon>Hymenolepis</taxon>
    </lineage>
</organism>
<accession>A0A564YGZ5</accession>
<reference evidence="2 3" key="1">
    <citation type="submission" date="2019-07" db="EMBL/GenBank/DDBJ databases">
        <authorList>
            <person name="Jastrzebski P J."/>
            <person name="Paukszto L."/>
            <person name="Jastrzebski P J."/>
        </authorList>
    </citation>
    <scope>NUCLEOTIDE SEQUENCE [LARGE SCALE GENOMIC DNA]</scope>
    <source>
        <strain evidence="2 3">WMS-il1</strain>
    </source>
</reference>
<proteinExistence type="predicted"/>